<dbReference type="KEGG" id="ngv:CDO52_21135"/>
<evidence type="ECO:0008006" key="4">
    <source>
        <dbReference type="Google" id="ProtNLM"/>
    </source>
</evidence>
<evidence type="ECO:0000256" key="1">
    <source>
        <dbReference type="SAM" id="MobiDB-lite"/>
    </source>
</evidence>
<keyword evidence="3" id="KW-1185">Reference proteome</keyword>
<gene>
    <name evidence="2" type="ORF">CDO52_21135</name>
</gene>
<evidence type="ECO:0000313" key="3">
    <source>
        <dbReference type="Proteomes" id="UP000215005"/>
    </source>
</evidence>
<sequence>MGGVPREITEQDLRERCDEILDALERGRPVTVTRGGRRIGDLLLTGRRPATTAKPFTEEDDG</sequence>
<dbReference type="EMBL" id="CP022753">
    <property type="protein sequence ID" value="ASU84962.1"/>
    <property type="molecule type" value="Genomic_DNA"/>
</dbReference>
<organism evidence="2 3">
    <name type="scientific">Nocardiopsis gilva YIM 90087</name>
    <dbReference type="NCBI Taxonomy" id="1235441"/>
    <lineage>
        <taxon>Bacteria</taxon>
        <taxon>Bacillati</taxon>
        <taxon>Actinomycetota</taxon>
        <taxon>Actinomycetes</taxon>
        <taxon>Streptosporangiales</taxon>
        <taxon>Nocardiopsidaceae</taxon>
        <taxon>Nocardiopsis</taxon>
    </lineage>
</organism>
<reference evidence="2 3" key="1">
    <citation type="submission" date="2017-08" db="EMBL/GenBank/DDBJ databases">
        <title>The complete genome sequence of Nocardiopsis gilva YIM 90087.</title>
        <authorList>
            <person name="Yin M."/>
            <person name="Tang S."/>
        </authorList>
    </citation>
    <scope>NUCLEOTIDE SEQUENCE [LARGE SCALE GENOMIC DNA]</scope>
    <source>
        <strain evidence="2 3">YIM 90087</strain>
    </source>
</reference>
<dbReference type="Proteomes" id="UP000215005">
    <property type="component" value="Chromosome"/>
</dbReference>
<proteinExistence type="predicted"/>
<dbReference type="AlphaFoldDB" id="A0A223SA31"/>
<evidence type="ECO:0000313" key="2">
    <source>
        <dbReference type="EMBL" id="ASU84962.1"/>
    </source>
</evidence>
<name>A0A223SA31_9ACTN</name>
<feature type="region of interest" description="Disordered" evidence="1">
    <location>
        <begin position="43"/>
        <end position="62"/>
    </location>
</feature>
<accession>A0A223SA31</accession>
<protein>
    <recommendedName>
        <fullName evidence="4">Antitoxin</fullName>
    </recommendedName>
</protein>